<keyword evidence="6 8" id="KW-0408">Iron</keyword>
<evidence type="ECO:0000256" key="1">
    <source>
        <dbReference type="ARBA" id="ARBA00001971"/>
    </source>
</evidence>
<evidence type="ECO:0000256" key="8">
    <source>
        <dbReference type="PIRSR" id="PIRSR602403-1"/>
    </source>
</evidence>
<dbReference type="GO" id="GO:0016125">
    <property type="term" value="P:sterol metabolic process"/>
    <property type="evidence" value="ECO:0007669"/>
    <property type="project" value="TreeGrafter"/>
</dbReference>
<evidence type="ECO:0000256" key="5">
    <source>
        <dbReference type="ARBA" id="ARBA00023002"/>
    </source>
</evidence>
<feature type="binding site" description="axial binding residue" evidence="8">
    <location>
        <position position="435"/>
    </location>
    <ligand>
        <name>heme</name>
        <dbReference type="ChEBI" id="CHEBI:30413"/>
    </ligand>
    <ligandPart>
        <name>Fe</name>
        <dbReference type="ChEBI" id="CHEBI:18248"/>
    </ligandPart>
</feature>
<dbReference type="PANTHER" id="PTHR24286:SF24">
    <property type="entry name" value="LANOSTEROL 14-ALPHA DEMETHYLASE"/>
    <property type="match status" value="1"/>
</dbReference>
<dbReference type="EMBL" id="UGRY01000006">
    <property type="protein sequence ID" value="SUD49040.1"/>
    <property type="molecule type" value="Genomic_DNA"/>
</dbReference>
<dbReference type="GO" id="GO:0020037">
    <property type="term" value="F:heme binding"/>
    <property type="evidence" value="ECO:0007669"/>
    <property type="project" value="InterPro"/>
</dbReference>
<dbReference type="OrthoDB" id="9764248at2"/>
<comment type="similarity">
    <text evidence="2 9">Belongs to the cytochrome P450 family.</text>
</comment>
<dbReference type="InterPro" id="IPR036396">
    <property type="entry name" value="Cyt_P450_sf"/>
</dbReference>
<dbReference type="STRING" id="1406858.GCA_000710895_00979"/>
<dbReference type="EC" id="1.14.-.-" evidence="10"/>
<organism evidence="10 11">
    <name type="scientific">Nocardia otitidiscaviarum</name>
    <dbReference type="NCBI Taxonomy" id="1823"/>
    <lineage>
        <taxon>Bacteria</taxon>
        <taxon>Bacillati</taxon>
        <taxon>Actinomycetota</taxon>
        <taxon>Actinomycetes</taxon>
        <taxon>Mycobacteriales</taxon>
        <taxon>Nocardiaceae</taxon>
        <taxon>Nocardia</taxon>
    </lineage>
</organism>
<dbReference type="GO" id="GO:0004497">
    <property type="term" value="F:monooxygenase activity"/>
    <property type="evidence" value="ECO:0007669"/>
    <property type="project" value="UniProtKB-KW"/>
</dbReference>
<proteinExistence type="inferred from homology"/>
<keyword evidence="3 8" id="KW-0349">Heme</keyword>
<sequence>MNLLVPRDFRDPVGHARQVRARLNQRLQRAVGGVAERYPSPPRPLATPPLGSGLKPVMGDFGPPWIGYMLSSLADPIDFSRKRLRDYGPVNWAGGFGRPIVGVGSPEALEQVMLDRDRVFSAERGWEFLIGPFFRGGLLLRDFDDHLYHRRILQQVFTRPRLDGYLELTSPLLARGIADWRPGPDFRLYDAVKRLLLAQATAVFAGAELGPESNRLSRAFEDAVHGGTAMIRADVPGGVWHRGLRGRRMLEEYFRRELPRRRAGEAADLFSVLARVATMPEHRLTDADVIAHMIFVMMAAHDTSAISIAMLAYELARHPDWQERLRAESRALGKAELDYGDLARLPSLDLAFKEALRMYAPVAQQARETIADTDIAGHYVPAGTLVMTAPYTMMRQREFWRDPDAFEPERFDADHREDSAHRFAWAPFGGGAHKCIGLYFGGMTVKAVLHRMLLAYRWSVPPGYRVPLIAGTGPLPADGLPMRLERLGA</sequence>
<evidence type="ECO:0000256" key="2">
    <source>
        <dbReference type="ARBA" id="ARBA00010617"/>
    </source>
</evidence>
<comment type="cofactor">
    <cofactor evidence="1 8">
        <name>heme</name>
        <dbReference type="ChEBI" id="CHEBI:30413"/>
    </cofactor>
</comment>
<protein>
    <submittedName>
        <fullName evidence="10">Cytochrome P450 120</fullName>
        <ecNumber evidence="10">1.14.-.-</ecNumber>
    </submittedName>
</protein>
<dbReference type="SUPFAM" id="SSF48264">
    <property type="entry name" value="Cytochrome P450"/>
    <property type="match status" value="1"/>
</dbReference>
<dbReference type="PRINTS" id="PR00465">
    <property type="entry name" value="EP450IV"/>
</dbReference>
<name>A0A379JKT6_9NOCA</name>
<evidence type="ECO:0000256" key="6">
    <source>
        <dbReference type="ARBA" id="ARBA00023004"/>
    </source>
</evidence>
<dbReference type="InterPro" id="IPR017972">
    <property type="entry name" value="Cyt_P450_CS"/>
</dbReference>
<dbReference type="Proteomes" id="UP000255467">
    <property type="component" value="Unassembled WGS sequence"/>
</dbReference>
<dbReference type="RefSeq" id="WP_081592441.1">
    <property type="nucleotide sequence ID" value="NZ_UGRY01000006.1"/>
</dbReference>
<dbReference type="PANTHER" id="PTHR24286">
    <property type="entry name" value="CYTOCHROME P450 26"/>
    <property type="match status" value="1"/>
</dbReference>
<evidence type="ECO:0000256" key="3">
    <source>
        <dbReference type="ARBA" id="ARBA00022617"/>
    </source>
</evidence>
<dbReference type="Pfam" id="PF00067">
    <property type="entry name" value="p450"/>
    <property type="match status" value="1"/>
</dbReference>
<gene>
    <name evidence="10" type="ORF">NCTC1934_06390</name>
</gene>
<evidence type="ECO:0000256" key="4">
    <source>
        <dbReference type="ARBA" id="ARBA00022723"/>
    </source>
</evidence>
<dbReference type="InterPro" id="IPR001128">
    <property type="entry name" value="Cyt_P450"/>
</dbReference>
<keyword evidence="5 9" id="KW-0560">Oxidoreductase</keyword>
<accession>A0A379JKT6</accession>
<keyword evidence="7 9" id="KW-0503">Monooxygenase</keyword>
<dbReference type="GO" id="GO:0016705">
    <property type="term" value="F:oxidoreductase activity, acting on paired donors, with incorporation or reduction of molecular oxygen"/>
    <property type="evidence" value="ECO:0007669"/>
    <property type="project" value="InterPro"/>
</dbReference>
<keyword evidence="4 8" id="KW-0479">Metal-binding</keyword>
<dbReference type="InterPro" id="IPR002403">
    <property type="entry name" value="Cyt_P450_E_grp-IV"/>
</dbReference>
<reference evidence="10 11" key="1">
    <citation type="submission" date="2018-06" db="EMBL/GenBank/DDBJ databases">
        <authorList>
            <consortium name="Pathogen Informatics"/>
            <person name="Doyle S."/>
        </authorList>
    </citation>
    <scope>NUCLEOTIDE SEQUENCE [LARGE SCALE GENOMIC DNA]</scope>
    <source>
        <strain evidence="10 11">NCTC1934</strain>
    </source>
</reference>
<evidence type="ECO:0000256" key="9">
    <source>
        <dbReference type="RuleBase" id="RU000461"/>
    </source>
</evidence>
<evidence type="ECO:0000313" key="11">
    <source>
        <dbReference type="Proteomes" id="UP000255467"/>
    </source>
</evidence>
<dbReference type="GO" id="GO:0005506">
    <property type="term" value="F:iron ion binding"/>
    <property type="evidence" value="ECO:0007669"/>
    <property type="project" value="InterPro"/>
</dbReference>
<keyword evidence="11" id="KW-1185">Reference proteome</keyword>
<dbReference type="PROSITE" id="PS00086">
    <property type="entry name" value="CYTOCHROME_P450"/>
    <property type="match status" value="1"/>
</dbReference>
<dbReference type="Gene3D" id="1.10.630.10">
    <property type="entry name" value="Cytochrome P450"/>
    <property type="match status" value="1"/>
</dbReference>
<evidence type="ECO:0000313" key="10">
    <source>
        <dbReference type="EMBL" id="SUD49040.1"/>
    </source>
</evidence>
<dbReference type="AlphaFoldDB" id="A0A379JKT6"/>
<evidence type="ECO:0000256" key="7">
    <source>
        <dbReference type="ARBA" id="ARBA00023033"/>
    </source>
</evidence>